<dbReference type="Pfam" id="PF14508">
    <property type="entry name" value="GH97_N"/>
    <property type="match status" value="1"/>
</dbReference>
<name>A0A840CQR6_9BACT</name>
<comment type="subunit">
    <text evidence="2">Monomer.</text>
</comment>
<feature type="domain" description="Glycosyl-hydrolase 97 C-terminal oligomerisation" evidence="8">
    <location>
        <begin position="569"/>
        <end position="664"/>
    </location>
</feature>
<keyword evidence="5 9" id="KW-0326">Glycosidase</keyword>
<keyword evidence="4" id="KW-0106">Calcium</keyword>
<dbReference type="InterPro" id="IPR013785">
    <property type="entry name" value="Aldolase_TIM"/>
</dbReference>
<organism evidence="9 10">
    <name type="scientific">Dysgonomonas hofstadii</name>
    <dbReference type="NCBI Taxonomy" id="637886"/>
    <lineage>
        <taxon>Bacteria</taxon>
        <taxon>Pseudomonadati</taxon>
        <taxon>Bacteroidota</taxon>
        <taxon>Bacteroidia</taxon>
        <taxon>Bacteroidales</taxon>
        <taxon>Dysgonomonadaceae</taxon>
        <taxon>Dysgonomonas</taxon>
    </lineage>
</organism>
<dbReference type="InterPro" id="IPR029483">
    <property type="entry name" value="GH97_C"/>
</dbReference>
<dbReference type="EC" id="3.2.1.20" evidence="9"/>
<evidence type="ECO:0000313" key="10">
    <source>
        <dbReference type="Proteomes" id="UP000555103"/>
    </source>
</evidence>
<dbReference type="Gene3D" id="2.60.40.1180">
    <property type="entry name" value="Golgi alpha-mannosidase II"/>
    <property type="match status" value="1"/>
</dbReference>
<dbReference type="Pfam" id="PF14509">
    <property type="entry name" value="GH97_C"/>
    <property type="match status" value="1"/>
</dbReference>
<feature type="domain" description="Glycosyl-hydrolase 97 N-terminal" evidence="7">
    <location>
        <begin position="28"/>
        <end position="297"/>
    </location>
</feature>
<dbReference type="InterPro" id="IPR013780">
    <property type="entry name" value="Glyco_hydro_b"/>
</dbReference>
<dbReference type="InterPro" id="IPR019563">
    <property type="entry name" value="GH97_catalytic"/>
</dbReference>
<gene>
    <name evidence="9" type="ORF">GGR21_003308</name>
</gene>
<reference evidence="9 10" key="1">
    <citation type="submission" date="2020-08" db="EMBL/GenBank/DDBJ databases">
        <title>Genomic Encyclopedia of Type Strains, Phase IV (KMG-IV): sequencing the most valuable type-strain genomes for metagenomic binning, comparative biology and taxonomic classification.</title>
        <authorList>
            <person name="Goeker M."/>
        </authorList>
    </citation>
    <scope>NUCLEOTIDE SEQUENCE [LARGE SCALE GENOMIC DNA]</scope>
    <source>
        <strain evidence="9 10">DSM 104969</strain>
    </source>
</reference>
<evidence type="ECO:0000259" key="7">
    <source>
        <dbReference type="Pfam" id="PF14508"/>
    </source>
</evidence>
<dbReference type="RefSeq" id="WP_183308231.1">
    <property type="nucleotide sequence ID" value="NZ_JACIEP010000013.1"/>
</dbReference>
<evidence type="ECO:0000256" key="4">
    <source>
        <dbReference type="ARBA" id="ARBA00022837"/>
    </source>
</evidence>
<dbReference type="SUPFAM" id="SSF51445">
    <property type="entry name" value="(Trans)glycosidases"/>
    <property type="match status" value="1"/>
</dbReference>
<dbReference type="Proteomes" id="UP000555103">
    <property type="component" value="Unassembled WGS sequence"/>
</dbReference>
<dbReference type="GO" id="GO:0030246">
    <property type="term" value="F:carbohydrate binding"/>
    <property type="evidence" value="ECO:0007669"/>
    <property type="project" value="InterPro"/>
</dbReference>
<dbReference type="Gene3D" id="3.20.20.70">
    <property type="entry name" value="Aldolase class I"/>
    <property type="match status" value="1"/>
</dbReference>
<comment type="caution">
    <text evidence="9">The sequence shown here is derived from an EMBL/GenBank/DDBJ whole genome shotgun (WGS) entry which is preliminary data.</text>
</comment>
<evidence type="ECO:0000313" key="9">
    <source>
        <dbReference type="EMBL" id="MBB4037391.1"/>
    </source>
</evidence>
<keyword evidence="10" id="KW-1185">Reference proteome</keyword>
<accession>A0A840CQR6</accession>
<dbReference type="InterPro" id="IPR017853">
    <property type="entry name" value="GH"/>
</dbReference>
<evidence type="ECO:0000256" key="1">
    <source>
        <dbReference type="ARBA" id="ARBA00001913"/>
    </source>
</evidence>
<evidence type="ECO:0000256" key="3">
    <source>
        <dbReference type="ARBA" id="ARBA00022801"/>
    </source>
</evidence>
<dbReference type="PANTHER" id="PTHR35803:SF2">
    <property type="entry name" value="RETAINING ALPHA-GALACTOSIDASE"/>
    <property type="match status" value="1"/>
</dbReference>
<dbReference type="InterPro" id="IPR052720">
    <property type="entry name" value="Glycosyl_hydrolase_97"/>
</dbReference>
<evidence type="ECO:0000259" key="6">
    <source>
        <dbReference type="Pfam" id="PF10566"/>
    </source>
</evidence>
<dbReference type="InterPro" id="IPR014718">
    <property type="entry name" value="GH-type_carb-bd"/>
</dbReference>
<protein>
    <submittedName>
        <fullName evidence="9">Alpha-glucosidase</fullName>
        <ecNumber evidence="9">3.2.1.20</ecNumber>
    </submittedName>
</protein>
<comment type="cofactor">
    <cofactor evidence="1">
        <name>Ca(2+)</name>
        <dbReference type="ChEBI" id="CHEBI:29108"/>
    </cofactor>
</comment>
<dbReference type="Pfam" id="PF10566">
    <property type="entry name" value="Glyco_hydro_97"/>
    <property type="match status" value="1"/>
</dbReference>
<evidence type="ECO:0000256" key="2">
    <source>
        <dbReference type="ARBA" id="ARBA00011245"/>
    </source>
</evidence>
<proteinExistence type="predicted"/>
<dbReference type="PANTHER" id="PTHR35803">
    <property type="entry name" value="GLUCAN 1,4-ALPHA-GLUCOSIDASE SUSB-RELATED"/>
    <property type="match status" value="1"/>
</dbReference>
<keyword evidence="3 9" id="KW-0378">Hydrolase</keyword>
<sequence length="668" mass="76564">MDTLKNILLTILLFALSLGLSAQKEFILKSPDSKLQAKIIIDKEAIKYTVIHDGDIMVGYSQISLSLADGRILGDKPQLSKSSAKIFEEVIQPPIYKRKEIESIYNELYLKFKGDFDIVFRAFDEAIAYKFVLHQKDPYIVEEEVVEFNFPADTKAYIPYAKGREKNKFDDQFYSSFQNIYEHVLLSQWNKDRVSFLPLVVEGANGKKICITEADLLNYPGLYLHNKDNSTTLKGVFPAYPKKIVQEVRGLKGVVRDRESYIARMNPSDQFPWRVIIVSENDYELADSDIIYKLASPSKVTDPSWIKPGKVAWEWWNDWNIYGVDFEAGINNETYRYYIDFASKYGIEYVILDEGWSVHGEADLMKVIPEIDIPGLVAYAKERNVGIILWAGYFAFDKDMDNVSRHYAAMGVKGFKIDFMDRDDQLMIDFNRRAAETGAKYNLLIDIHGTSKPTGLQRTYPNVVNFEGVHGLEEMKWAKDSTDQVTYDVTLPFIRMVAGPLDYTQGAMRNAIRKNFRSIYTEPMSQGTRCRQLAEYVIFESPLNMLCDTPSNYEKEPECTKFIAEIPTVWDQTIALNGEIAKYITIARQKDGVWYLGSLTNWDARELDLDLSFLGEGKFKAEIFRDGVNAHKAARDYKEETINIASDKRIKIKMAPGGGFVAKIYKDM</sequence>
<dbReference type="Gene3D" id="2.70.98.10">
    <property type="match status" value="1"/>
</dbReference>
<dbReference type="EMBL" id="JACIEP010000013">
    <property type="protein sequence ID" value="MBB4037391.1"/>
    <property type="molecule type" value="Genomic_DNA"/>
</dbReference>
<dbReference type="AlphaFoldDB" id="A0A840CQR6"/>
<dbReference type="GO" id="GO:0004558">
    <property type="term" value="F:alpha-1,4-glucosidase activity"/>
    <property type="evidence" value="ECO:0007669"/>
    <property type="project" value="UniProtKB-EC"/>
</dbReference>
<dbReference type="InterPro" id="IPR029486">
    <property type="entry name" value="GH97_N"/>
</dbReference>
<evidence type="ECO:0000259" key="8">
    <source>
        <dbReference type="Pfam" id="PF14509"/>
    </source>
</evidence>
<feature type="domain" description="Glycosyl-hydrolase 97 catalytic" evidence="6">
    <location>
        <begin position="315"/>
        <end position="469"/>
    </location>
</feature>
<evidence type="ECO:0000256" key="5">
    <source>
        <dbReference type="ARBA" id="ARBA00023295"/>
    </source>
</evidence>